<comment type="similarity">
    <text evidence="1 7">Belongs to the bacterial ribosomal protein bL9 family.</text>
</comment>
<evidence type="ECO:0000256" key="7">
    <source>
        <dbReference type="HAMAP-Rule" id="MF_00503"/>
    </source>
</evidence>
<dbReference type="Pfam" id="PF03948">
    <property type="entry name" value="Ribosomal_L9_C"/>
    <property type="match status" value="1"/>
</dbReference>
<organism evidence="10 11">
    <name type="scientific">Candidatus Nomurabacteria bacterium RIFCSPHIGHO2_01_FULL_42_15</name>
    <dbReference type="NCBI Taxonomy" id="1801742"/>
    <lineage>
        <taxon>Bacteria</taxon>
        <taxon>Candidatus Nomuraibacteriota</taxon>
    </lineage>
</organism>
<dbReference type="InterPro" id="IPR036791">
    <property type="entry name" value="Ribosomal_bL9_C_sf"/>
</dbReference>
<dbReference type="InterPro" id="IPR020069">
    <property type="entry name" value="Ribosomal_bL9_C"/>
</dbReference>
<protein>
    <recommendedName>
        <fullName evidence="6 7">Large ribosomal subunit protein bL9</fullName>
    </recommendedName>
</protein>
<dbReference type="GO" id="GO:1990904">
    <property type="term" value="C:ribonucleoprotein complex"/>
    <property type="evidence" value="ECO:0007669"/>
    <property type="project" value="UniProtKB-KW"/>
</dbReference>
<dbReference type="GO" id="GO:0019843">
    <property type="term" value="F:rRNA binding"/>
    <property type="evidence" value="ECO:0007669"/>
    <property type="project" value="UniProtKB-UniRule"/>
</dbReference>
<comment type="caution">
    <text evidence="10">The sequence shown here is derived from an EMBL/GenBank/DDBJ whole genome shotgun (WGS) entry which is preliminary data.</text>
</comment>
<dbReference type="InterPro" id="IPR020594">
    <property type="entry name" value="Ribosomal_bL9_bac/chp"/>
</dbReference>
<dbReference type="Pfam" id="PF01281">
    <property type="entry name" value="Ribosomal_L9_N"/>
    <property type="match status" value="1"/>
</dbReference>
<dbReference type="Gene3D" id="3.10.430.100">
    <property type="entry name" value="Ribosomal protein L9, C-terminal domain"/>
    <property type="match status" value="1"/>
</dbReference>
<dbReference type="PANTHER" id="PTHR21368">
    <property type="entry name" value="50S RIBOSOMAL PROTEIN L9"/>
    <property type="match status" value="1"/>
</dbReference>
<keyword evidence="3 7" id="KW-0694">RNA-binding</keyword>
<dbReference type="GO" id="GO:0005840">
    <property type="term" value="C:ribosome"/>
    <property type="evidence" value="ECO:0007669"/>
    <property type="project" value="UniProtKB-KW"/>
</dbReference>
<dbReference type="InterPro" id="IPR036935">
    <property type="entry name" value="Ribosomal_bL9_N_sf"/>
</dbReference>
<reference evidence="10 11" key="1">
    <citation type="journal article" date="2016" name="Nat. Commun.">
        <title>Thousands of microbial genomes shed light on interconnected biogeochemical processes in an aquifer system.</title>
        <authorList>
            <person name="Anantharaman K."/>
            <person name="Brown C.T."/>
            <person name="Hug L.A."/>
            <person name="Sharon I."/>
            <person name="Castelle C.J."/>
            <person name="Probst A.J."/>
            <person name="Thomas B.C."/>
            <person name="Singh A."/>
            <person name="Wilkins M.J."/>
            <person name="Karaoz U."/>
            <person name="Brodie E.L."/>
            <person name="Williams K.H."/>
            <person name="Hubbard S.S."/>
            <person name="Banfield J.F."/>
        </authorList>
    </citation>
    <scope>NUCLEOTIDE SEQUENCE [LARGE SCALE GENOMIC DNA]</scope>
</reference>
<dbReference type="GO" id="GO:0003735">
    <property type="term" value="F:structural constituent of ribosome"/>
    <property type="evidence" value="ECO:0007669"/>
    <property type="project" value="InterPro"/>
</dbReference>
<evidence type="ECO:0000259" key="8">
    <source>
        <dbReference type="Pfam" id="PF01281"/>
    </source>
</evidence>
<dbReference type="Proteomes" id="UP000178235">
    <property type="component" value="Unassembled WGS sequence"/>
</dbReference>
<keyword evidence="4 7" id="KW-0689">Ribosomal protein</keyword>
<proteinExistence type="inferred from homology"/>
<gene>
    <name evidence="7" type="primary">rplI</name>
    <name evidence="10" type="ORF">A2738_01625</name>
</gene>
<dbReference type="HAMAP" id="MF_00503">
    <property type="entry name" value="Ribosomal_bL9"/>
    <property type="match status" value="1"/>
</dbReference>
<evidence type="ECO:0000256" key="6">
    <source>
        <dbReference type="ARBA" id="ARBA00035292"/>
    </source>
</evidence>
<evidence type="ECO:0000256" key="1">
    <source>
        <dbReference type="ARBA" id="ARBA00010605"/>
    </source>
</evidence>
<dbReference type="Gene3D" id="3.40.5.10">
    <property type="entry name" value="Ribosomal protein L9, N-terminal domain"/>
    <property type="match status" value="1"/>
</dbReference>
<dbReference type="SUPFAM" id="SSF55658">
    <property type="entry name" value="L9 N-domain-like"/>
    <property type="match status" value="1"/>
</dbReference>
<evidence type="ECO:0000313" key="10">
    <source>
        <dbReference type="EMBL" id="OGI68560.1"/>
    </source>
</evidence>
<accession>A0A1F6VG12</accession>
<sequence>MKVIFLHDVPRVGKKYETKEVNDGYAMNFLLPRKLAITATKGALAELEMRKKEIAIEREVQESLLLKNLEAIKGKTITIKEKADEKGHLFAQVHKKEIKEAMSKQNHAEISEEFIVLEKPIKQIGEFEIPISIKGKKSSFKLVVERI</sequence>
<dbReference type="InterPro" id="IPR020070">
    <property type="entry name" value="Ribosomal_bL9_N"/>
</dbReference>
<evidence type="ECO:0000313" key="11">
    <source>
        <dbReference type="Proteomes" id="UP000178235"/>
    </source>
</evidence>
<evidence type="ECO:0000256" key="2">
    <source>
        <dbReference type="ARBA" id="ARBA00022730"/>
    </source>
</evidence>
<dbReference type="InterPro" id="IPR000244">
    <property type="entry name" value="Ribosomal_bL9"/>
</dbReference>
<evidence type="ECO:0000256" key="5">
    <source>
        <dbReference type="ARBA" id="ARBA00023274"/>
    </source>
</evidence>
<dbReference type="SUPFAM" id="SSF55653">
    <property type="entry name" value="Ribosomal protein L9 C-domain"/>
    <property type="match status" value="1"/>
</dbReference>
<dbReference type="NCBIfam" id="TIGR00158">
    <property type="entry name" value="L9"/>
    <property type="match status" value="1"/>
</dbReference>
<dbReference type="GO" id="GO:0006412">
    <property type="term" value="P:translation"/>
    <property type="evidence" value="ECO:0007669"/>
    <property type="project" value="UniProtKB-UniRule"/>
</dbReference>
<evidence type="ECO:0000259" key="9">
    <source>
        <dbReference type="Pfam" id="PF03948"/>
    </source>
</evidence>
<name>A0A1F6VG12_9BACT</name>
<comment type="function">
    <text evidence="7">Binds to the 23S rRNA.</text>
</comment>
<feature type="domain" description="Ribosomal protein L9" evidence="8">
    <location>
        <begin position="1"/>
        <end position="47"/>
    </location>
</feature>
<dbReference type="InterPro" id="IPR009027">
    <property type="entry name" value="Ribosomal_bL9/RNase_H1_N"/>
</dbReference>
<feature type="domain" description="Large ribosomal subunit protein bL9 C-terminal" evidence="9">
    <location>
        <begin position="70"/>
        <end position="136"/>
    </location>
</feature>
<evidence type="ECO:0000256" key="4">
    <source>
        <dbReference type="ARBA" id="ARBA00022980"/>
    </source>
</evidence>
<dbReference type="AlphaFoldDB" id="A0A1F6VG12"/>
<evidence type="ECO:0000256" key="3">
    <source>
        <dbReference type="ARBA" id="ARBA00022884"/>
    </source>
</evidence>
<dbReference type="EMBL" id="MFTS01000003">
    <property type="protein sequence ID" value="OGI68560.1"/>
    <property type="molecule type" value="Genomic_DNA"/>
</dbReference>
<keyword evidence="5 7" id="KW-0687">Ribonucleoprotein</keyword>
<keyword evidence="2 7" id="KW-0699">rRNA-binding</keyword>